<feature type="domain" description="Alcohol dehydrogenase iron-type/glycerol dehydrogenase GldA" evidence="4">
    <location>
        <begin position="17"/>
        <end position="184"/>
    </location>
</feature>
<dbReference type="RefSeq" id="WP_377472769.1">
    <property type="nucleotide sequence ID" value="NZ_JBHLWN010000090.1"/>
</dbReference>
<comment type="caution">
    <text evidence="6">The sequence shown here is derived from an EMBL/GenBank/DDBJ whole genome shotgun (WGS) entry which is preliminary data.</text>
</comment>
<dbReference type="EC" id="1.1.1.-" evidence="6"/>
<evidence type="ECO:0000256" key="3">
    <source>
        <dbReference type="ARBA" id="ARBA00023027"/>
    </source>
</evidence>
<dbReference type="GO" id="GO:0016491">
    <property type="term" value="F:oxidoreductase activity"/>
    <property type="evidence" value="ECO:0007669"/>
    <property type="project" value="UniProtKB-KW"/>
</dbReference>
<sequence length="394" mass="42339">MSNYAAIQTYAFQSAASIIAGRHSITTLRDRLQMMGEIRSALLVTGSAMESLGVVDELTLQLNSAGISLQVLKGVVQEPTIGNIEQLFSSIAGEHFDALIGLGGGSILDAAKILSVMKTNEKPLREMLGTDLIPRRGVPLVLIPTTSGTGSEVTPNAIVTLPEEELKVGIISRYLLPQLAILDPMLTLQLPKQITAATGMDAFTHAFESFISNKANPISDMFAMESIRRISRSIVEAYQDGGSIEARENMLLGSMYGGMALTGAGTAAVHALAYPLGGKFHIPHGVANSMLLPHVTEFNLDAISNRLTNVAQAMGFRHDVSMTASQAADFVLTRISEWIKELQIPQNLAEYGVTEADVEALAQAASKVTRLLNNNPKAMSLDHIQDVYKKLLPK</sequence>
<evidence type="ECO:0000259" key="5">
    <source>
        <dbReference type="Pfam" id="PF25137"/>
    </source>
</evidence>
<evidence type="ECO:0000259" key="4">
    <source>
        <dbReference type="Pfam" id="PF00465"/>
    </source>
</evidence>
<comment type="similarity">
    <text evidence="1">Belongs to the iron-containing alcohol dehydrogenase family.</text>
</comment>
<proteinExistence type="inferred from homology"/>
<accession>A0ABV6DRP6</accession>
<gene>
    <name evidence="6" type="ORF">ACFFK0_23300</name>
</gene>
<name>A0ABV6DRP6_9BACL</name>
<keyword evidence="7" id="KW-1185">Reference proteome</keyword>
<dbReference type="Gene3D" id="1.20.1090.10">
    <property type="entry name" value="Dehydroquinate synthase-like - alpha domain"/>
    <property type="match status" value="1"/>
</dbReference>
<dbReference type="InterPro" id="IPR039697">
    <property type="entry name" value="Alcohol_dehydrogenase_Fe"/>
</dbReference>
<dbReference type="PANTHER" id="PTHR11496:SF102">
    <property type="entry name" value="ALCOHOL DEHYDROGENASE 4"/>
    <property type="match status" value="1"/>
</dbReference>
<dbReference type="Pfam" id="PF25137">
    <property type="entry name" value="ADH_Fe_C"/>
    <property type="match status" value="1"/>
</dbReference>
<dbReference type="Proteomes" id="UP001589776">
    <property type="component" value="Unassembled WGS sequence"/>
</dbReference>
<dbReference type="InterPro" id="IPR018211">
    <property type="entry name" value="ADH_Fe_CS"/>
</dbReference>
<evidence type="ECO:0000313" key="7">
    <source>
        <dbReference type="Proteomes" id="UP001589776"/>
    </source>
</evidence>
<evidence type="ECO:0000313" key="6">
    <source>
        <dbReference type="EMBL" id="MFC0215325.1"/>
    </source>
</evidence>
<feature type="domain" description="Fe-containing alcohol dehydrogenase-like C-terminal" evidence="5">
    <location>
        <begin position="195"/>
        <end position="391"/>
    </location>
</feature>
<dbReference type="SUPFAM" id="SSF56796">
    <property type="entry name" value="Dehydroquinate synthase-like"/>
    <property type="match status" value="1"/>
</dbReference>
<dbReference type="EMBL" id="JBHLWN010000090">
    <property type="protein sequence ID" value="MFC0215325.1"/>
    <property type="molecule type" value="Genomic_DNA"/>
</dbReference>
<dbReference type="PANTHER" id="PTHR11496">
    <property type="entry name" value="ALCOHOL DEHYDROGENASE"/>
    <property type="match status" value="1"/>
</dbReference>
<keyword evidence="3" id="KW-0520">NAD</keyword>
<dbReference type="InterPro" id="IPR056798">
    <property type="entry name" value="ADH_Fe_C"/>
</dbReference>
<dbReference type="PROSITE" id="PS00913">
    <property type="entry name" value="ADH_IRON_1"/>
    <property type="match status" value="1"/>
</dbReference>
<dbReference type="Pfam" id="PF00465">
    <property type="entry name" value="Fe-ADH"/>
    <property type="match status" value="1"/>
</dbReference>
<organism evidence="6 7">
    <name type="scientific">Paenibacillus chartarius</name>
    <dbReference type="NCBI Taxonomy" id="747481"/>
    <lineage>
        <taxon>Bacteria</taxon>
        <taxon>Bacillati</taxon>
        <taxon>Bacillota</taxon>
        <taxon>Bacilli</taxon>
        <taxon>Bacillales</taxon>
        <taxon>Paenibacillaceae</taxon>
        <taxon>Paenibacillus</taxon>
    </lineage>
</organism>
<evidence type="ECO:0000256" key="1">
    <source>
        <dbReference type="ARBA" id="ARBA00007358"/>
    </source>
</evidence>
<protein>
    <submittedName>
        <fullName evidence="6">Iron-containing alcohol dehydrogenase</fullName>
        <ecNumber evidence="6">1.1.1.-</ecNumber>
    </submittedName>
</protein>
<dbReference type="Gene3D" id="3.40.50.1970">
    <property type="match status" value="1"/>
</dbReference>
<reference evidence="6 7" key="1">
    <citation type="submission" date="2024-09" db="EMBL/GenBank/DDBJ databases">
        <authorList>
            <person name="Sun Q."/>
            <person name="Mori K."/>
        </authorList>
    </citation>
    <scope>NUCLEOTIDE SEQUENCE [LARGE SCALE GENOMIC DNA]</scope>
    <source>
        <strain evidence="6 7">CCM 7759</strain>
    </source>
</reference>
<dbReference type="CDD" id="cd08551">
    <property type="entry name" value="Fe-ADH"/>
    <property type="match status" value="1"/>
</dbReference>
<evidence type="ECO:0000256" key="2">
    <source>
        <dbReference type="ARBA" id="ARBA00023002"/>
    </source>
</evidence>
<dbReference type="InterPro" id="IPR001670">
    <property type="entry name" value="ADH_Fe/GldA"/>
</dbReference>
<keyword evidence="2 6" id="KW-0560">Oxidoreductase</keyword>